<reference evidence="2" key="1">
    <citation type="journal article" date="2019" name="bioRxiv">
        <title>The Genome of the Zebra Mussel, Dreissena polymorpha: A Resource for Invasive Species Research.</title>
        <authorList>
            <person name="McCartney M.A."/>
            <person name="Auch B."/>
            <person name="Kono T."/>
            <person name="Mallez S."/>
            <person name="Zhang Y."/>
            <person name="Obille A."/>
            <person name="Becker A."/>
            <person name="Abrahante J.E."/>
            <person name="Garbe J."/>
            <person name="Badalamenti J.P."/>
            <person name="Herman A."/>
            <person name="Mangelson H."/>
            <person name="Liachko I."/>
            <person name="Sullivan S."/>
            <person name="Sone E.D."/>
            <person name="Koren S."/>
            <person name="Silverstein K.A.T."/>
            <person name="Beckman K.B."/>
            <person name="Gohl D.M."/>
        </authorList>
    </citation>
    <scope>NUCLEOTIDE SEQUENCE</scope>
    <source>
        <strain evidence="2">Duluth1</strain>
        <tissue evidence="2">Whole animal</tissue>
    </source>
</reference>
<evidence type="ECO:0000313" key="2">
    <source>
        <dbReference type="EMBL" id="KAH3888951.1"/>
    </source>
</evidence>
<keyword evidence="3" id="KW-1185">Reference proteome</keyword>
<comment type="caution">
    <text evidence="2">The sequence shown here is derived from an EMBL/GenBank/DDBJ whole genome shotgun (WGS) entry which is preliminary data.</text>
</comment>
<evidence type="ECO:0000256" key="1">
    <source>
        <dbReference type="SAM" id="MobiDB-lite"/>
    </source>
</evidence>
<reference evidence="2" key="2">
    <citation type="submission" date="2020-11" db="EMBL/GenBank/DDBJ databases">
        <authorList>
            <person name="McCartney M.A."/>
            <person name="Auch B."/>
            <person name="Kono T."/>
            <person name="Mallez S."/>
            <person name="Becker A."/>
            <person name="Gohl D.M."/>
            <person name="Silverstein K.A.T."/>
            <person name="Koren S."/>
            <person name="Bechman K.B."/>
            <person name="Herman A."/>
            <person name="Abrahante J.E."/>
            <person name="Garbe J."/>
        </authorList>
    </citation>
    <scope>NUCLEOTIDE SEQUENCE</scope>
    <source>
        <strain evidence="2">Duluth1</strain>
        <tissue evidence="2">Whole animal</tissue>
    </source>
</reference>
<feature type="region of interest" description="Disordered" evidence="1">
    <location>
        <begin position="59"/>
        <end position="89"/>
    </location>
</feature>
<gene>
    <name evidence="2" type="ORF">DPMN_012996</name>
</gene>
<accession>A0A9D4N6K2</accession>
<sequence length="366" mass="41277">MLTQFEQRNKKMSFRVGLAGLVARPERWSYSHGAWANGGCGLTDLVVLPSSRELIAGLSRSGPMGPRVSACDRGRPSEHGGPSQPMASKGLRSADYLSVAAIYVYRNCDSPDEWLISRDMGRLYNASQTPALPSGPTRLRNNLAKRAYTCPTLPFNRSRVATSRTYEGARAAVAEKMSVGQLAARSFGGSHANTHRITGDNRQLYIIFILPHAVPDKHGQRDERRTDGQRQYKEVKLQLLEQDNNIIPLTIPDRLERDIKVNTGRLIAAMVFNGIEIIRPNVQKFLEDWYNKYKDLAFRVFESNLFTSKRDPSHGIQLPHHLTDRKLQTTIYCKDVFERGLYTLATVHSMAWKQHITLRAAKICNL</sequence>
<protein>
    <submittedName>
        <fullName evidence="2">Uncharacterized protein</fullName>
    </submittedName>
</protein>
<dbReference type="EMBL" id="JAIWYP010000001">
    <property type="protein sequence ID" value="KAH3888951.1"/>
    <property type="molecule type" value="Genomic_DNA"/>
</dbReference>
<name>A0A9D4N6K2_DREPO</name>
<proteinExistence type="predicted"/>
<dbReference type="Proteomes" id="UP000828390">
    <property type="component" value="Unassembled WGS sequence"/>
</dbReference>
<organism evidence="2 3">
    <name type="scientific">Dreissena polymorpha</name>
    <name type="common">Zebra mussel</name>
    <name type="synonym">Mytilus polymorpha</name>
    <dbReference type="NCBI Taxonomy" id="45954"/>
    <lineage>
        <taxon>Eukaryota</taxon>
        <taxon>Metazoa</taxon>
        <taxon>Spiralia</taxon>
        <taxon>Lophotrochozoa</taxon>
        <taxon>Mollusca</taxon>
        <taxon>Bivalvia</taxon>
        <taxon>Autobranchia</taxon>
        <taxon>Heteroconchia</taxon>
        <taxon>Euheterodonta</taxon>
        <taxon>Imparidentia</taxon>
        <taxon>Neoheterodontei</taxon>
        <taxon>Myida</taxon>
        <taxon>Dreissenoidea</taxon>
        <taxon>Dreissenidae</taxon>
        <taxon>Dreissena</taxon>
    </lineage>
</organism>
<evidence type="ECO:0000313" key="3">
    <source>
        <dbReference type="Proteomes" id="UP000828390"/>
    </source>
</evidence>
<dbReference type="AlphaFoldDB" id="A0A9D4N6K2"/>